<evidence type="ECO:0000256" key="4">
    <source>
        <dbReference type="SAM" id="MobiDB-lite"/>
    </source>
</evidence>
<dbReference type="GO" id="GO:1902369">
    <property type="term" value="P:negative regulation of RNA catabolic process"/>
    <property type="evidence" value="ECO:0007669"/>
    <property type="project" value="TreeGrafter"/>
</dbReference>
<dbReference type="Pfam" id="PF08424">
    <property type="entry name" value="NRDE-2"/>
    <property type="match status" value="1"/>
</dbReference>
<accession>A0AAV2Z134</accession>
<dbReference type="InterPro" id="IPR011990">
    <property type="entry name" value="TPR-like_helical_dom_sf"/>
</dbReference>
<dbReference type="PANTHER" id="PTHR13471:SF0">
    <property type="entry name" value="NUCLEAR EXOSOME REGULATOR NRDE2"/>
    <property type="match status" value="1"/>
</dbReference>
<evidence type="ECO:0000313" key="6">
    <source>
        <dbReference type="Proteomes" id="UP001146120"/>
    </source>
</evidence>
<comment type="similarity">
    <text evidence="2">Belongs to the NRDE2 family.</text>
</comment>
<dbReference type="PANTHER" id="PTHR13471">
    <property type="entry name" value="TETRATRICOPEPTIDE-LIKE HELICAL"/>
    <property type="match status" value="1"/>
</dbReference>
<reference evidence="5" key="1">
    <citation type="submission" date="2022-11" db="EMBL/GenBank/DDBJ databases">
        <authorList>
            <person name="Morgan W.R."/>
            <person name="Tartar A."/>
        </authorList>
    </citation>
    <scope>NUCLEOTIDE SEQUENCE</scope>
    <source>
        <strain evidence="5">ARSEF 373</strain>
    </source>
</reference>
<dbReference type="Proteomes" id="UP001146120">
    <property type="component" value="Unassembled WGS sequence"/>
</dbReference>
<proteinExistence type="inferred from homology"/>
<comment type="subcellular location">
    <subcellularLocation>
        <location evidence="1">Nucleus</location>
    </subcellularLocation>
</comment>
<dbReference type="InterPro" id="IPR013633">
    <property type="entry name" value="NRDE-2"/>
</dbReference>
<feature type="compositionally biased region" description="Basic and acidic residues" evidence="4">
    <location>
        <begin position="23"/>
        <end position="33"/>
    </location>
</feature>
<reference evidence="5" key="2">
    <citation type="journal article" date="2023" name="Microbiol Resour">
        <title>Decontamination and Annotation of the Draft Genome Sequence of the Oomycete Lagenidium giganteum ARSEF 373.</title>
        <authorList>
            <person name="Morgan W.R."/>
            <person name="Tartar A."/>
        </authorList>
    </citation>
    <scope>NUCLEOTIDE SEQUENCE</scope>
    <source>
        <strain evidence="5">ARSEF 373</strain>
    </source>
</reference>
<dbReference type="GO" id="GO:0031048">
    <property type="term" value="P:regulatory ncRNA-mediated heterochromatin formation"/>
    <property type="evidence" value="ECO:0007669"/>
    <property type="project" value="TreeGrafter"/>
</dbReference>
<feature type="compositionally biased region" description="Basic and acidic residues" evidence="4">
    <location>
        <begin position="475"/>
        <end position="492"/>
    </location>
</feature>
<dbReference type="SUPFAM" id="SSF48452">
    <property type="entry name" value="TPR-like"/>
    <property type="match status" value="1"/>
</dbReference>
<keyword evidence="6" id="KW-1185">Reference proteome</keyword>
<gene>
    <name evidence="5" type="ORF">N0F65_002019</name>
</gene>
<evidence type="ECO:0000313" key="5">
    <source>
        <dbReference type="EMBL" id="DBA00016.1"/>
    </source>
</evidence>
<dbReference type="Gene3D" id="1.25.40.10">
    <property type="entry name" value="Tetratricopeptide repeat domain"/>
    <property type="match status" value="1"/>
</dbReference>
<name>A0AAV2Z134_9STRA</name>
<evidence type="ECO:0000256" key="1">
    <source>
        <dbReference type="ARBA" id="ARBA00004123"/>
    </source>
</evidence>
<evidence type="ECO:0000256" key="2">
    <source>
        <dbReference type="ARBA" id="ARBA00009265"/>
    </source>
</evidence>
<feature type="region of interest" description="Disordered" evidence="4">
    <location>
        <begin position="13"/>
        <end position="33"/>
    </location>
</feature>
<organism evidence="5 6">
    <name type="scientific">Lagenidium giganteum</name>
    <dbReference type="NCBI Taxonomy" id="4803"/>
    <lineage>
        <taxon>Eukaryota</taxon>
        <taxon>Sar</taxon>
        <taxon>Stramenopiles</taxon>
        <taxon>Oomycota</taxon>
        <taxon>Peronosporomycetes</taxon>
        <taxon>Pythiales</taxon>
        <taxon>Pythiaceae</taxon>
    </lineage>
</organism>
<sequence length="1117" mass="127334">MLTGEWIEDDRARLASSSSTGAERYHSAEARRMEKQARTKRLFLAYSEKRLARARDARAQMQPQPELAFIPLDPVIESDDLEDDSVSDAGTSLLRTDLENTEQYLVTRNKLFASKLAENPKDVDTWLDLMAFQEDLARLTSSNSKNKALTTTGIIEKQQAILKKALVANPGNPELQRVQMNMTLLLSSDGDHDRIKADIEDKLATDTRNDRLWLKLVTLTQEKFSAFSMPAMRDLFARIIALIEKELIEVLKSLSLETQRNSVSSVQIFGKNSLLAKSEDLYVASSCQNQVVCDLSQKLLMFHSLACELEAKAGYVERAVAYTQALVYFNINLTNKIKENDRLRLGQAFMAEWSGECPRLGYDQTSTSFSQLFVPERTRFDEFLRSHVTAIADLSPPPAIRTLEHVSKLRSNADDITRCGIGDEKTQDAMSVNTSLGTDEAQLVYSNLHGYRIRVEQTNDAGWYERILEELRGTEESKTRREMRQRKAEVRQARQQSAAERVRDERADYDDVAQEEHYACWLQLEERLEAEQWTPLHSSNPLHADAIEAQPDRAVMPDEIQPFLFRIPVPYRCNLVQQVLHYLGVQRRASTEEVPQLYADKFTDLDAIVEPILRSFGLEYVHANLSSGVSWLKSLSSAVMCEVDVDKRAIYDPERVKFIRHVMEQAITLLDGAHARLIKCLWIEYESALLQSVEHVDSTAVAKARELVQHLLAQDNQTPDVSIMFAYAKMELLQQQHRQVNRICDKTLAAIGSNLFGSIRTPRDYHKLVFVRARNELWLVTDKSVADGLLRCQYIMWSVGNVGIASLDTIVKQHKKRSAEELRRILTASVALELESKYRLDVDVAHDQCQQGGECNTLTCAVGYSLHNLCLAVYSTKGFIAARNEFEAFINSATYQVHSASVRRWIFACYLEFIRLHAQSQRLPMVSPREWRNCVAQAVSVFPTDALFLRLFVDAETGNTMSQTLRKHFADVKKRWRRHFDSPSVVEWLFAVLCEVQRLDRAASHGEERGPACCLLHKWKGNLTGIARLRSVLEEMVESVQTRGSALAWRLYLRFEVAMGKIEAARKVFYRAIAHCPWSKALYLDGIRVLRPYLSSDECQELMGFLAAKELHVRADE</sequence>
<dbReference type="SMART" id="SM00386">
    <property type="entry name" value="HAT"/>
    <property type="match status" value="3"/>
</dbReference>
<dbReference type="GO" id="GO:0006396">
    <property type="term" value="P:RNA processing"/>
    <property type="evidence" value="ECO:0007669"/>
    <property type="project" value="InterPro"/>
</dbReference>
<comment type="caution">
    <text evidence="5">The sequence shown here is derived from an EMBL/GenBank/DDBJ whole genome shotgun (WGS) entry which is preliminary data.</text>
</comment>
<protein>
    <submittedName>
        <fullName evidence="5">Uncharacterized protein</fullName>
    </submittedName>
</protein>
<dbReference type="AlphaFoldDB" id="A0AAV2Z134"/>
<dbReference type="InterPro" id="IPR003107">
    <property type="entry name" value="HAT"/>
</dbReference>
<keyword evidence="3" id="KW-0539">Nucleus</keyword>
<evidence type="ECO:0000256" key="3">
    <source>
        <dbReference type="ARBA" id="ARBA00023242"/>
    </source>
</evidence>
<dbReference type="GO" id="GO:0071013">
    <property type="term" value="C:catalytic step 2 spliceosome"/>
    <property type="evidence" value="ECO:0007669"/>
    <property type="project" value="TreeGrafter"/>
</dbReference>
<feature type="region of interest" description="Disordered" evidence="4">
    <location>
        <begin position="475"/>
        <end position="508"/>
    </location>
</feature>
<dbReference type="EMBL" id="DAKRPA010000072">
    <property type="protein sequence ID" value="DBA00016.1"/>
    <property type="molecule type" value="Genomic_DNA"/>
</dbReference>